<evidence type="ECO:0000313" key="3">
    <source>
        <dbReference type="Proteomes" id="UP000596742"/>
    </source>
</evidence>
<dbReference type="Proteomes" id="UP000596742">
    <property type="component" value="Unassembled WGS sequence"/>
</dbReference>
<name>A0A8B6FYX0_MYTGA</name>
<keyword evidence="3" id="KW-1185">Reference proteome</keyword>
<feature type="region of interest" description="Disordered" evidence="1">
    <location>
        <begin position="82"/>
        <end position="114"/>
    </location>
</feature>
<sequence>MHITMETLQSLKVDSVPVPIFRGHPNGHKLRFTQGGRSPYGLERSKSFGVPFAREASFEIERPQGNSKYVINIPTSFVRKQRTGTKYSEQSFSRGTTSLPNISSPSPRTQFSKPVKQTSKITVIEGESYVRASFRKPAALRPATPMNLSTEKERWIANWIEKTNKALDGCETPLPVISE</sequence>
<proteinExistence type="predicted"/>
<reference evidence="2" key="1">
    <citation type="submission" date="2018-11" db="EMBL/GenBank/DDBJ databases">
        <authorList>
            <person name="Alioto T."/>
            <person name="Alioto T."/>
        </authorList>
    </citation>
    <scope>NUCLEOTIDE SEQUENCE</scope>
</reference>
<accession>A0A8B6FYX0</accession>
<feature type="compositionally biased region" description="Polar residues" evidence="1">
    <location>
        <begin position="84"/>
        <end position="114"/>
    </location>
</feature>
<gene>
    <name evidence="2" type="ORF">MGAL_10B012432</name>
</gene>
<evidence type="ECO:0000256" key="1">
    <source>
        <dbReference type="SAM" id="MobiDB-lite"/>
    </source>
</evidence>
<protein>
    <submittedName>
        <fullName evidence="2">Uncharacterized protein</fullName>
    </submittedName>
</protein>
<comment type="caution">
    <text evidence="2">The sequence shown here is derived from an EMBL/GenBank/DDBJ whole genome shotgun (WGS) entry which is preliminary data.</text>
</comment>
<dbReference type="OrthoDB" id="10273086at2759"/>
<organism evidence="2 3">
    <name type="scientific">Mytilus galloprovincialis</name>
    <name type="common">Mediterranean mussel</name>
    <dbReference type="NCBI Taxonomy" id="29158"/>
    <lineage>
        <taxon>Eukaryota</taxon>
        <taxon>Metazoa</taxon>
        <taxon>Spiralia</taxon>
        <taxon>Lophotrochozoa</taxon>
        <taxon>Mollusca</taxon>
        <taxon>Bivalvia</taxon>
        <taxon>Autobranchia</taxon>
        <taxon>Pteriomorphia</taxon>
        <taxon>Mytilida</taxon>
        <taxon>Mytiloidea</taxon>
        <taxon>Mytilidae</taxon>
        <taxon>Mytilinae</taxon>
        <taxon>Mytilus</taxon>
    </lineage>
</organism>
<evidence type="ECO:0000313" key="2">
    <source>
        <dbReference type="EMBL" id="VDI56183.1"/>
    </source>
</evidence>
<dbReference type="AlphaFoldDB" id="A0A8B6FYX0"/>
<dbReference type="EMBL" id="UYJE01007590">
    <property type="protein sequence ID" value="VDI56183.1"/>
    <property type="molecule type" value="Genomic_DNA"/>
</dbReference>